<dbReference type="RefSeq" id="WP_377001394.1">
    <property type="nucleotide sequence ID" value="NZ_JBHSQE010000005.1"/>
</dbReference>
<dbReference type="InterPro" id="IPR025368">
    <property type="entry name" value="DUF4272"/>
</dbReference>
<name>A0ABW1QBV6_9CORY</name>
<gene>
    <name evidence="1" type="ORF">ACFPUZ_08105</name>
</gene>
<keyword evidence="2" id="KW-1185">Reference proteome</keyword>
<accession>A0ABW1QBV6</accession>
<evidence type="ECO:0000313" key="1">
    <source>
        <dbReference type="EMBL" id="MFC6146766.1"/>
    </source>
</evidence>
<proteinExistence type="predicted"/>
<dbReference type="Pfam" id="PF14094">
    <property type="entry name" value="DUF4272"/>
    <property type="match status" value="1"/>
</dbReference>
<evidence type="ECO:0000313" key="2">
    <source>
        <dbReference type="Proteomes" id="UP001596244"/>
    </source>
</evidence>
<organism evidence="1 2">
    <name type="scientific">Corynebacterium nasicanis</name>
    <dbReference type="NCBI Taxonomy" id="1448267"/>
    <lineage>
        <taxon>Bacteria</taxon>
        <taxon>Bacillati</taxon>
        <taxon>Actinomycetota</taxon>
        <taxon>Actinomycetes</taxon>
        <taxon>Mycobacteriales</taxon>
        <taxon>Corynebacteriaceae</taxon>
        <taxon>Corynebacterium</taxon>
    </lineage>
</organism>
<dbReference type="Proteomes" id="UP001596244">
    <property type="component" value="Unassembled WGS sequence"/>
</dbReference>
<reference evidence="2" key="1">
    <citation type="journal article" date="2019" name="Int. J. Syst. Evol. Microbiol.">
        <title>The Global Catalogue of Microorganisms (GCM) 10K type strain sequencing project: providing services to taxonomists for standard genome sequencing and annotation.</title>
        <authorList>
            <consortium name="The Broad Institute Genomics Platform"/>
            <consortium name="The Broad Institute Genome Sequencing Center for Infectious Disease"/>
            <person name="Wu L."/>
            <person name="Ma J."/>
        </authorList>
    </citation>
    <scope>NUCLEOTIDE SEQUENCE [LARGE SCALE GENOMIC DNA]</scope>
    <source>
        <strain evidence="2">CCUG 51943</strain>
    </source>
</reference>
<comment type="caution">
    <text evidence="1">The sequence shown here is derived from an EMBL/GenBank/DDBJ whole genome shotgun (WGS) entry which is preliminary data.</text>
</comment>
<sequence length="352" mass="38398">MDVLAFSTETAPADVPGPVEVFTHPRDIAVFVEEALRDLAEAGLQVTGPDVAEVHPLARHISRSQVVYRMARDADYTARQLVEFAVNGRYWVFRVGNGPFRNLDGENLAAPGQGVKVPVHLDAYRRRQKNLRTLRQAGLELNEQIPLIPAEGEVRLRDHAQVVYRLGALALVVDAARSVGEGVLPQADDLVAAEALAGPSLTERERGFLAELGTLRAAAFAGVQVECPTALQAEAELFRRSARAVEALAWAAQLLDLPPQRTRAWDFDVREWAGEAAPELEGETTATLLARSPGLRGVTQILEAFDLVHILHHGLEDPDAETDMAGIAGQWTKALAWICWPTGAWGEAERLL</sequence>
<protein>
    <submittedName>
        <fullName evidence="1">DUF4272 domain-containing protein</fullName>
    </submittedName>
</protein>
<dbReference type="EMBL" id="JBHSQE010000005">
    <property type="protein sequence ID" value="MFC6146766.1"/>
    <property type="molecule type" value="Genomic_DNA"/>
</dbReference>